<feature type="compositionally biased region" description="Low complexity" evidence="7">
    <location>
        <begin position="203"/>
        <end position="233"/>
    </location>
</feature>
<evidence type="ECO:0000256" key="4">
    <source>
        <dbReference type="ARBA" id="ARBA00022692"/>
    </source>
</evidence>
<keyword evidence="11" id="KW-1185">Reference proteome</keyword>
<protein>
    <recommendedName>
        <fullName evidence="9">Amino acid transporter transmembrane domain-containing protein</fullName>
    </recommendedName>
</protein>
<evidence type="ECO:0000256" key="7">
    <source>
        <dbReference type="SAM" id="MobiDB-lite"/>
    </source>
</evidence>
<feature type="transmembrane region" description="Helical" evidence="8">
    <location>
        <begin position="411"/>
        <end position="435"/>
    </location>
</feature>
<evidence type="ECO:0000256" key="6">
    <source>
        <dbReference type="ARBA" id="ARBA00023136"/>
    </source>
</evidence>
<feature type="transmembrane region" description="Helical" evidence="8">
    <location>
        <begin position="447"/>
        <end position="468"/>
    </location>
</feature>
<feature type="region of interest" description="Disordered" evidence="7">
    <location>
        <begin position="200"/>
        <end position="233"/>
    </location>
</feature>
<dbReference type="KEGG" id="zmk:HG535_0A02930"/>
<reference evidence="10 11" key="1">
    <citation type="submission" date="2020-07" db="EMBL/GenBank/DDBJ databases">
        <title>The yeast mating-type switching endonuclease HO is a domesticated member of an unorthodox homing genetic element family.</title>
        <authorList>
            <person name="Coughlan A.Y."/>
            <person name="Lombardi L."/>
            <person name="Braun-Galleani S."/>
            <person name="Martos A.R."/>
            <person name="Galeote V."/>
            <person name="Bigey F."/>
            <person name="Dequin S."/>
            <person name="Byrne K.P."/>
            <person name="Wolfe K.H."/>
        </authorList>
    </citation>
    <scope>NUCLEOTIDE SEQUENCE [LARGE SCALE GENOMIC DNA]</scope>
    <source>
        <strain evidence="10 11">NRRL Y-6702</strain>
    </source>
</reference>
<evidence type="ECO:0000259" key="9">
    <source>
        <dbReference type="Pfam" id="PF01490"/>
    </source>
</evidence>
<keyword evidence="4 8" id="KW-0812">Transmembrane</keyword>
<proteinExistence type="inferred from homology"/>
<sequence length="717" mass="79888">MFVPNSHASGDQQPLVPKAAITIPRNRSRKPSALMAASFTTSGKESFSRSLHMTAARASKSFDSHVLVDVESPNFKTQLPEEQDEILNSLRKNYLVDHYKRDSRSLGESHDMTNTDSLDVDKGTSVTSDISDHTLTPNLSRAGGDITRDIYKYATNENNPRISRSLEDIALADENRRRRSTASGLNVPGGFRREFIVKKVRKQQNQQKSNSNDYASSAPSSSFSSVSKSPSPINPSDIEQVPFLTRNFMEFLYIYGHFAGESFEDDFLSDESDLERNAAEGSLLIPDEGRAMNAVDSVKGTTPTSKAFLLLLKSFIGTGVLFLPHAFSNGGLLFSIAMLAFFGLYSYWCYYILIVSKNLTGVSSFGDIGYKLYGSWMKFIILLSLVLTQFGFSGAYVIFTAENLKAFTKNIFLIPDISIVYFIILQLIIFIPLSFIRNVSKLSLPCLFANFFIMAGLVIVFVFSFAHLSDLDLRPAEGTIIGFNSNHWTVFIGTAIFAFEGIGLIIPVQDSMRNPEKFPLVLGLVIMTATVLFILIGTIGYMAYGSTIETVILLNLPQKNIFVNLIQFFYSLAIMLSTPLQLFPAIKIVENKVFPKFTKIYVKRPDNTTNVEVRLNSGKLSWKLKWLKNFVRAIMVSLVCSVAYFGADHLDKFVSIIGSFACIPLVYMYPPMLHLQSCSRPNAKGKRIPWASLLDYGLIVFGGVAMLYTSYQSIFSG</sequence>
<organism evidence="10 11">
    <name type="scientific">Zygotorulaspora mrakii</name>
    <name type="common">Zygosaccharomyces mrakii</name>
    <dbReference type="NCBI Taxonomy" id="42260"/>
    <lineage>
        <taxon>Eukaryota</taxon>
        <taxon>Fungi</taxon>
        <taxon>Dikarya</taxon>
        <taxon>Ascomycota</taxon>
        <taxon>Saccharomycotina</taxon>
        <taxon>Saccharomycetes</taxon>
        <taxon>Saccharomycetales</taxon>
        <taxon>Saccharomycetaceae</taxon>
        <taxon>Zygotorulaspora</taxon>
    </lineage>
</organism>
<comment type="subcellular location">
    <subcellularLocation>
        <location evidence="1">Vacuole membrane</location>
        <topology evidence="1">Multi-pass membrane protein</topology>
    </subcellularLocation>
</comment>
<name>A0A7H9AW87_ZYGMR</name>
<evidence type="ECO:0000313" key="11">
    <source>
        <dbReference type="Proteomes" id="UP000509704"/>
    </source>
</evidence>
<feature type="transmembrane region" description="Helical" evidence="8">
    <location>
        <begin position="520"/>
        <end position="541"/>
    </location>
</feature>
<comment type="similarity">
    <text evidence="2">Belongs to the amino acid/polyamine transporter 2 family.</text>
</comment>
<dbReference type="GO" id="GO:0005774">
    <property type="term" value="C:vacuolar membrane"/>
    <property type="evidence" value="ECO:0007669"/>
    <property type="project" value="UniProtKB-SubCell"/>
</dbReference>
<dbReference type="GeneID" id="59233990"/>
<feature type="transmembrane region" description="Helical" evidence="8">
    <location>
        <begin position="653"/>
        <end position="669"/>
    </location>
</feature>
<dbReference type="PANTHER" id="PTHR22950">
    <property type="entry name" value="AMINO ACID TRANSPORTER"/>
    <property type="match status" value="1"/>
</dbReference>
<evidence type="ECO:0000256" key="5">
    <source>
        <dbReference type="ARBA" id="ARBA00022989"/>
    </source>
</evidence>
<dbReference type="GO" id="GO:0005302">
    <property type="term" value="F:L-tyrosine transmembrane transporter activity"/>
    <property type="evidence" value="ECO:0007669"/>
    <property type="project" value="TreeGrafter"/>
</dbReference>
<dbReference type="RefSeq" id="XP_037142082.1">
    <property type="nucleotide sequence ID" value="XM_037286187.1"/>
</dbReference>
<keyword evidence="5 8" id="KW-1133">Transmembrane helix</keyword>
<dbReference type="Gene3D" id="1.20.1740.10">
    <property type="entry name" value="Amino acid/polyamine transporter I"/>
    <property type="match status" value="1"/>
</dbReference>
<accession>A0A7H9AW87</accession>
<evidence type="ECO:0000256" key="1">
    <source>
        <dbReference type="ARBA" id="ARBA00004128"/>
    </source>
</evidence>
<evidence type="ECO:0000256" key="8">
    <source>
        <dbReference type="SAM" id="Phobius"/>
    </source>
</evidence>
<feature type="transmembrane region" description="Helical" evidence="8">
    <location>
        <begin position="561"/>
        <end position="583"/>
    </location>
</feature>
<keyword evidence="6 8" id="KW-0472">Membrane</keyword>
<evidence type="ECO:0000313" key="10">
    <source>
        <dbReference type="EMBL" id="QLG70354.1"/>
    </source>
</evidence>
<feature type="transmembrane region" description="Helical" evidence="8">
    <location>
        <begin position="376"/>
        <end position="399"/>
    </location>
</feature>
<keyword evidence="3" id="KW-0926">Vacuole</keyword>
<dbReference type="PANTHER" id="PTHR22950:SF666">
    <property type="entry name" value="VACUOLAR AMINO ACID TRANSPORTER 4"/>
    <property type="match status" value="1"/>
</dbReference>
<dbReference type="InterPro" id="IPR013057">
    <property type="entry name" value="AA_transpt_TM"/>
</dbReference>
<evidence type="ECO:0000256" key="2">
    <source>
        <dbReference type="ARBA" id="ARBA00008066"/>
    </source>
</evidence>
<evidence type="ECO:0000256" key="3">
    <source>
        <dbReference type="ARBA" id="ARBA00022554"/>
    </source>
</evidence>
<feature type="domain" description="Amino acid transporter transmembrane" evidence="9">
    <location>
        <begin position="304"/>
        <end position="714"/>
    </location>
</feature>
<feature type="transmembrane region" description="Helical" evidence="8">
    <location>
        <begin position="333"/>
        <end position="355"/>
    </location>
</feature>
<dbReference type="EMBL" id="CP058604">
    <property type="protein sequence ID" value="QLG70354.1"/>
    <property type="molecule type" value="Genomic_DNA"/>
</dbReference>
<dbReference type="Pfam" id="PF01490">
    <property type="entry name" value="Aa_trans"/>
    <property type="match status" value="1"/>
</dbReference>
<dbReference type="Proteomes" id="UP000509704">
    <property type="component" value="Chromosome 1"/>
</dbReference>
<feature type="transmembrane region" description="Helical" evidence="8">
    <location>
        <begin position="629"/>
        <end position="647"/>
    </location>
</feature>
<feature type="transmembrane region" description="Helical" evidence="8">
    <location>
        <begin position="488"/>
        <end position="508"/>
    </location>
</feature>
<feature type="transmembrane region" description="Helical" evidence="8">
    <location>
        <begin position="690"/>
        <end position="711"/>
    </location>
</feature>
<dbReference type="OrthoDB" id="1684102at2759"/>
<dbReference type="AlphaFoldDB" id="A0A7H9AW87"/>
<gene>
    <name evidence="10" type="ORF">HG535_0A02930</name>
</gene>